<protein>
    <recommendedName>
        <fullName evidence="1">DUF5666 domain-containing protein</fullName>
    </recommendedName>
</protein>
<reference evidence="2 3" key="1">
    <citation type="journal article" date="2016" name="Nat. Commun.">
        <title>Thousands of microbial genomes shed light on interconnected biogeochemical processes in an aquifer system.</title>
        <authorList>
            <person name="Anantharaman K."/>
            <person name="Brown C.T."/>
            <person name="Hug L.A."/>
            <person name="Sharon I."/>
            <person name="Castelle C.J."/>
            <person name="Probst A.J."/>
            <person name="Thomas B.C."/>
            <person name="Singh A."/>
            <person name="Wilkins M.J."/>
            <person name="Karaoz U."/>
            <person name="Brodie E.L."/>
            <person name="Williams K.H."/>
            <person name="Hubbard S.S."/>
            <person name="Banfield J.F."/>
        </authorList>
    </citation>
    <scope>NUCLEOTIDE SEQUENCE [LARGE SCALE GENOMIC DNA]</scope>
</reference>
<dbReference type="InterPro" id="IPR043724">
    <property type="entry name" value="DUF5666"/>
</dbReference>
<feature type="domain" description="DUF5666" evidence="1">
    <location>
        <begin position="143"/>
        <end position="214"/>
    </location>
</feature>
<accession>A0A1G2LCN6</accession>
<name>A0A1G2LCN6_9BACT</name>
<evidence type="ECO:0000313" key="3">
    <source>
        <dbReference type="Proteomes" id="UP000178977"/>
    </source>
</evidence>
<dbReference type="AlphaFoldDB" id="A0A1G2LCN6"/>
<gene>
    <name evidence="2" type="ORF">A3A44_02905</name>
</gene>
<proteinExistence type="predicted"/>
<comment type="caution">
    <text evidence="2">The sequence shown here is derived from an EMBL/GenBank/DDBJ whole genome shotgun (WGS) entry which is preliminary data.</text>
</comment>
<dbReference type="Pfam" id="PF18914">
    <property type="entry name" value="DUF5666"/>
    <property type="match status" value="1"/>
</dbReference>
<dbReference type="EMBL" id="MHQT01000039">
    <property type="protein sequence ID" value="OHA08542.1"/>
    <property type="molecule type" value="Genomic_DNA"/>
</dbReference>
<dbReference type="Proteomes" id="UP000178977">
    <property type="component" value="Unassembled WGS sequence"/>
</dbReference>
<evidence type="ECO:0000313" key="2">
    <source>
        <dbReference type="EMBL" id="OHA08542.1"/>
    </source>
</evidence>
<organism evidence="2 3">
    <name type="scientific">Candidatus Sungbacteria bacterium RIFCSPLOWO2_01_FULL_60_25</name>
    <dbReference type="NCBI Taxonomy" id="1802281"/>
    <lineage>
        <taxon>Bacteria</taxon>
        <taxon>Candidatus Sungiibacteriota</taxon>
    </lineage>
</organism>
<sequence length="301" mass="32419">MFTQRNIFYGSLGALMFTGLLVAGALAQTPPDMRGVPPLLINIDSLGRVLVRGAIVTAAASSSAPNTLTATTNLNSMNFTWIVQTDGSTEFIRQQGSHGNIAEIAVGHIISFEGTLVAGSQLTVKARVVRDWSVRKVESNQFGQVLSVNSAVKSFVLKADERERGNITVFTSDATKFMKGEKATTTFAALKAGDLVQIHGVWDRNANTIQASLVKIRTEPRRVFEGGILKTTSISAPPTSIVVTFGRFDYTVNIDTDTAVLNQNWAPVPLASFRVGDQIRVYGAADGTIIDASVVRDMNLR</sequence>
<dbReference type="STRING" id="1802281.A3A44_02905"/>
<evidence type="ECO:0000259" key="1">
    <source>
        <dbReference type="Pfam" id="PF18914"/>
    </source>
</evidence>